<feature type="compositionally biased region" description="Gly residues" evidence="1">
    <location>
        <begin position="110"/>
        <end position="119"/>
    </location>
</feature>
<evidence type="ECO:0000256" key="1">
    <source>
        <dbReference type="SAM" id="MobiDB-lite"/>
    </source>
</evidence>
<evidence type="ECO:0000313" key="3">
    <source>
        <dbReference type="Proteomes" id="UP001301769"/>
    </source>
</evidence>
<feature type="compositionally biased region" description="Low complexity" evidence="1">
    <location>
        <begin position="44"/>
        <end position="58"/>
    </location>
</feature>
<sequence length="176" mass="18727">MASADDQVYRRVGRGGAGNWYSKKDVEEAEKAQQQADIEAQKQNIASAAGPANPIAASTQYHRAGRGGAGNFHEPATTAPDAVDPVAVQQTEEQIEKIKAAVAAQKPRTGGMGGRGGVGNWSSNSNSLNVQQQEKEEQKKVQEVELRVLKDVEAGLAMPKPAYQRASTDREDGVAN</sequence>
<feature type="compositionally biased region" description="Basic and acidic residues" evidence="1">
    <location>
        <begin position="22"/>
        <end position="31"/>
    </location>
</feature>
<dbReference type="AlphaFoldDB" id="A0AAN6YGD2"/>
<name>A0AAN6YGD2_9PEZI</name>
<keyword evidence="3" id="KW-1185">Reference proteome</keyword>
<feature type="region of interest" description="Disordered" evidence="1">
    <location>
        <begin position="1"/>
        <end position="90"/>
    </location>
</feature>
<comment type="caution">
    <text evidence="2">The sequence shown here is derived from an EMBL/GenBank/DDBJ whole genome shotgun (WGS) entry which is preliminary data.</text>
</comment>
<dbReference type="EMBL" id="MU858056">
    <property type="protein sequence ID" value="KAK4217963.1"/>
    <property type="molecule type" value="Genomic_DNA"/>
</dbReference>
<gene>
    <name evidence="2" type="ORF">QBC37DRAFT_413641</name>
</gene>
<evidence type="ECO:0000313" key="2">
    <source>
        <dbReference type="EMBL" id="KAK4217963.1"/>
    </source>
</evidence>
<dbReference type="InterPro" id="IPR022024">
    <property type="entry name" value="DUF3602"/>
</dbReference>
<organism evidence="2 3">
    <name type="scientific">Rhypophila decipiens</name>
    <dbReference type="NCBI Taxonomy" id="261697"/>
    <lineage>
        <taxon>Eukaryota</taxon>
        <taxon>Fungi</taxon>
        <taxon>Dikarya</taxon>
        <taxon>Ascomycota</taxon>
        <taxon>Pezizomycotina</taxon>
        <taxon>Sordariomycetes</taxon>
        <taxon>Sordariomycetidae</taxon>
        <taxon>Sordariales</taxon>
        <taxon>Naviculisporaceae</taxon>
        <taxon>Rhypophila</taxon>
    </lineage>
</organism>
<reference evidence="2" key="2">
    <citation type="submission" date="2023-05" db="EMBL/GenBank/DDBJ databases">
        <authorList>
            <consortium name="Lawrence Berkeley National Laboratory"/>
            <person name="Steindorff A."/>
            <person name="Hensen N."/>
            <person name="Bonometti L."/>
            <person name="Westerberg I."/>
            <person name="Brannstrom I.O."/>
            <person name="Guillou S."/>
            <person name="Cros-Aarteil S."/>
            <person name="Calhoun S."/>
            <person name="Haridas S."/>
            <person name="Kuo A."/>
            <person name="Mondo S."/>
            <person name="Pangilinan J."/>
            <person name="Riley R."/>
            <person name="Labutti K."/>
            <person name="Andreopoulos B."/>
            <person name="Lipzen A."/>
            <person name="Chen C."/>
            <person name="Yanf M."/>
            <person name="Daum C."/>
            <person name="Ng V."/>
            <person name="Clum A."/>
            <person name="Ohm R."/>
            <person name="Martin F."/>
            <person name="Silar P."/>
            <person name="Natvig D."/>
            <person name="Lalanne C."/>
            <person name="Gautier V."/>
            <person name="Ament-Velasquez S.L."/>
            <person name="Kruys A."/>
            <person name="Hutchinson M.I."/>
            <person name="Powell A.J."/>
            <person name="Barry K."/>
            <person name="Miller A.N."/>
            <person name="Grigoriev I.V."/>
            <person name="Debuchy R."/>
            <person name="Gladieux P."/>
            <person name="Thoren M.H."/>
            <person name="Johannesson H."/>
        </authorList>
    </citation>
    <scope>NUCLEOTIDE SEQUENCE</scope>
    <source>
        <strain evidence="2">PSN293</strain>
    </source>
</reference>
<dbReference type="InterPro" id="IPR053203">
    <property type="entry name" value="Cisplatin_resist-associated"/>
</dbReference>
<dbReference type="Proteomes" id="UP001301769">
    <property type="component" value="Unassembled WGS sequence"/>
</dbReference>
<reference evidence="2" key="1">
    <citation type="journal article" date="2023" name="Mol. Phylogenet. Evol.">
        <title>Genome-scale phylogeny and comparative genomics of the fungal order Sordariales.</title>
        <authorList>
            <person name="Hensen N."/>
            <person name="Bonometti L."/>
            <person name="Westerberg I."/>
            <person name="Brannstrom I.O."/>
            <person name="Guillou S."/>
            <person name="Cros-Aarteil S."/>
            <person name="Calhoun S."/>
            <person name="Haridas S."/>
            <person name="Kuo A."/>
            <person name="Mondo S."/>
            <person name="Pangilinan J."/>
            <person name="Riley R."/>
            <person name="LaButti K."/>
            <person name="Andreopoulos B."/>
            <person name="Lipzen A."/>
            <person name="Chen C."/>
            <person name="Yan M."/>
            <person name="Daum C."/>
            <person name="Ng V."/>
            <person name="Clum A."/>
            <person name="Steindorff A."/>
            <person name="Ohm R.A."/>
            <person name="Martin F."/>
            <person name="Silar P."/>
            <person name="Natvig D.O."/>
            <person name="Lalanne C."/>
            <person name="Gautier V."/>
            <person name="Ament-Velasquez S.L."/>
            <person name="Kruys A."/>
            <person name="Hutchinson M.I."/>
            <person name="Powell A.J."/>
            <person name="Barry K."/>
            <person name="Miller A.N."/>
            <person name="Grigoriev I.V."/>
            <person name="Debuchy R."/>
            <person name="Gladieux P."/>
            <person name="Hiltunen Thoren M."/>
            <person name="Johannesson H."/>
        </authorList>
    </citation>
    <scope>NUCLEOTIDE SEQUENCE</scope>
    <source>
        <strain evidence="2">PSN293</strain>
    </source>
</reference>
<dbReference type="PANTHER" id="PTHR34693:SF1">
    <property type="entry name" value="PROTEIN PAR32"/>
    <property type="match status" value="1"/>
</dbReference>
<proteinExistence type="predicted"/>
<feature type="region of interest" description="Disordered" evidence="1">
    <location>
        <begin position="102"/>
        <end position="141"/>
    </location>
</feature>
<protein>
    <submittedName>
        <fullName evidence="2">Uncharacterized protein</fullName>
    </submittedName>
</protein>
<feature type="compositionally biased region" description="Low complexity" evidence="1">
    <location>
        <begin position="120"/>
        <end position="132"/>
    </location>
</feature>
<dbReference type="PANTHER" id="PTHR34693">
    <property type="entry name" value="PROTEIN PAR32"/>
    <property type="match status" value="1"/>
</dbReference>
<dbReference type="Pfam" id="PF12223">
    <property type="entry name" value="DUF3602"/>
    <property type="match status" value="1"/>
</dbReference>
<accession>A0AAN6YGD2</accession>